<dbReference type="Proteomes" id="UP000242287">
    <property type="component" value="Unassembled WGS sequence"/>
</dbReference>
<evidence type="ECO:0000313" key="3">
    <source>
        <dbReference type="Proteomes" id="UP000242287"/>
    </source>
</evidence>
<protein>
    <submittedName>
        <fullName evidence="2">Uncharacterized protein</fullName>
    </submittedName>
</protein>
<organism evidence="2 3">
    <name type="scientific">Amanita thiersii Skay4041</name>
    <dbReference type="NCBI Taxonomy" id="703135"/>
    <lineage>
        <taxon>Eukaryota</taxon>
        <taxon>Fungi</taxon>
        <taxon>Dikarya</taxon>
        <taxon>Basidiomycota</taxon>
        <taxon>Agaricomycotina</taxon>
        <taxon>Agaricomycetes</taxon>
        <taxon>Agaricomycetidae</taxon>
        <taxon>Agaricales</taxon>
        <taxon>Pluteineae</taxon>
        <taxon>Amanitaceae</taxon>
        <taxon>Amanita</taxon>
    </lineage>
</organism>
<evidence type="ECO:0000313" key="2">
    <source>
        <dbReference type="EMBL" id="PFH45622.1"/>
    </source>
</evidence>
<sequence length="330" mass="36304">MRINVSEENSDQVLWFKERFLGDEEIIEHFIHNPTRSICWTIHKPKRGWYIRLRHPSFSPGIFIPFIPVPPASPYHIDAALSFSSQTTAPSSHHHHAPSPSLPSASSSTHFISQDDSSRSSIHSYPPTPPTVSVVIRPPSPSGSISPPPSSQSPPHEADVTSQGMMTTTSNSSRPDPPPLRHRPPTLITQFILAPLSISPQVPTTTTFITRALSMLKSHRPSHSRSFTLSRVPVVTPMSPPPPYSSRSNVALMDGATASPPLSLAPPLVPLLVLHDRTPVLTIGSFTGLIELDHVEERTLGVDRSFWIAVALTYLEFLEERESYLAAQSD</sequence>
<evidence type="ECO:0000256" key="1">
    <source>
        <dbReference type="SAM" id="MobiDB-lite"/>
    </source>
</evidence>
<accession>A0A2A9ND33</accession>
<feature type="compositionally biased region" description="Polar residues" evidence="1">
    <location>
        <begin position="160"/>
        <end position="173"/>
    </location>
</feature>
<dbReference type="AlphaFoldDB" id="A0A2A9ND33"/>
<dbReference type="OrthoDB" id="3362250at2759"/>
<feature type="region of interest" description="Disordered" evidence="1">
    <location>
        <begin position="86"/>
        <end position="184"/>
    </location>
</feature>
<name>A0A2A9ND33_9AGAR</name>
<feature type="compositionally biased region" description="Pro residues" evidence="1">
    <location>
        <begin position="138"/>
        <end position="152"/>
    </location>
</feature>
<gene>
    <name evidence="2" type="ORF">AMATHDRAFT_8901</name>
</gene>
<keyword evidence="3" id="KW-1185">Reference proteome</keyword>
<dbReference type="EMBL" id="KZ302326">
    <property type="protein sequence ID" value="PFH45622.1"/>
    <property type="molecule type" value="Genomic_DNA"/>
</dbReference>
<proteinExistence type="predicted"/>
<reference evidence="2 3" key="1">
    <citation type="submission" date="2014-02" db="EMBL/GenBank/DDBJ databases">
        <title>Transposable element dynamics among asymbiotic and ectomycorrhizal Amanita fungi.</title>
        <authorList>
            <consortium name="DOE Joint Genome Institute"/>
            <person name="Hess J."/>
            <person name="Skrede I."/>
            <person name="Wolfe B."/>
            <person name="LaButti K."/>
            <person name="Ohm R.A."/>
            <person name="Grigoriev I.V."/>
            <person name="Pringle A."/>
        </authorList>
    </citation>
    <scope>NUCLEOTIDE SEQUENCE [LARGE SCALE GENOMIC DNA]</scope>
    <source>
        <strain evidence="2 3">SKay4041</strain>
    </source>
</reference>
<dbReference type="STRING" id="703135.A0A2A9ND33"/>
<feature type="compositionally biased region" description="Low complexity" evidence="1">
    <location>
        <begin position="98"/>
        <end position="137"/>
    </location>
</feature>